<evidence type="ECO:0000313" key="8">
    <source>
        <dbReference type="Proteomes" id="UP000887565"/>
    </source>
</evidence>
<dbReference type="Pfam" id="PF00625">
    <property type="entry name" value="Guanylate_kin"/>
    <property type="match status" value="1"/>
</dbReference>
<dbReference type="Proteomes" id="UP000887565">
    <property type="component" value="Unplaced"/>
</dbReference>
<sequence length="211" mass="23867">MVKNLRNASSITKILESATSSMFKPVVISGPSGGGKSTLLKKLFDAYSNAFAFCVSHTTRKPRPGEVNGKDYYFVDRDTMLKSIENNEFLEYAEFGGNLYGTSKKAVQDIQSFGKICILDVELQGVRSIKKANIEARYVYIKPPSVAELEKRLRSRGTETEDSVSKRLNQARIDMEAIEKEPTLFDYVVVNDNLDDAYKELHNIFEKDLYH</sequence>
<keyword evidence="3" id="KW-0808">Transferase</keyword>
<evidence type="ECO:0000313" key="9">
    <source>
        <dbReference type="WBParaSite" id="nRc.2.0.1.t24690-RA"/>
    </source>
</evidence>
<protein>
    <recommendedName>
        <fullName evidence="2">guanylate kinase</fullName>
        <ecNumber evidence="2">2.7.4.8</ecNumber>
    </recommendedName>
</protein>
<keyword evidence="4" id="KW-0547">Nucleotide-binding</keyword>
<dbReference type="Gene3D" id="3.40.50.300">
    <property type="entry name" value="P-loop containing nucleotide triphosphate hydrolases"/>
    <property type="match status" value="1"/>
</dbReference>
<dbReference type="PROSITE" id="PS50052">
    <property type="entry name" value="GUANYLATE_KINASE_2"/>
    <property type="match status" value="1"/>
</dbReference>
<evidence type="ECO:0000256" key="6">
    <source>
        <dbReference type="ARBA" id="ARBA00022840"/>
    </source>
</evidence>
<keyword evidence="5" id="KW-0418">Kinase</keyword>
<evidence type="ECO:0000256" key="4">
    <source>
        <dbReference type="ARBA" id="ARBA00022741"/>
    </source>
</evidence>
<dbReference type="GO" id="GO:0004385">
    <property type="term" value="F:GMP kinase activity"/>
    <property type="evidence" value="ECO:0007669"/>
    <property type="project" value="UniProtKB-EC"/>
</dbReference>
<dbReference type="PANTHER" id="PTHR23117:SF13">
    <property type="entry name" value="GUANYLATE KINASE"/>
    <property type="match status" value="1"/>
</dbReference>
<dbReference type="PANTHER" id="PTHR23117">
    <property type="entry name" value="GUANYLATE KINASE-RELATED"/>
    <property type="match status" value="1"/>
</dbReference>
<comment type="similarity">
    <text evidence="1">Belongs to the guanylate kinase family.</text>
</comment>
<dbReference type="WBParaSite" id="nRc.2.0.1.t24690-RA">
    <property type="protein sequence ID" value="nRc.2.0.1.t24690-RA"/>
    <property type="gene ID" value="nRc.2.0.1.g24690"/>
</dbReference>
<dbReference type="PROSITE" id="PS00856">
    <property type="entry name" value="GUANYLATE_KINASE_1"/>
    <property type="match status" value="1"/>
</dbReference>
<accession>A0A915JDX8</accession>
<dbReference type="HAMAP" id="MF_00328">
    <property type="entry name" value="Guanylate_kinase"/>
    <property type="match status" value="1"/>
</dbReference>
<evidence type="ECO:0000256" key="2">
    <source>
        <dbReference type="ARBA" id="ARBA00012961"/>
    </source>
</evidence>
<keyword evidence="8" id="KW-1185">Reference proteome</keyword>
<feature type="domain" description="Guanylate kinase-like" evidence="7">
    <location>
        <begin position="23"/>
        <end position="206"/>
    </location>
</feature>
<dbReference type="EC" id="2.7.4.8" evidence="2"/>
<proteinExistence type="inferred from homology"/>
<evidence type="ECO:0000256" key="3">
    <source>
        <dbReference type="ARBA" id="ARBA00022679"/>
    </source>
</evidence>
<keyword evidence="6" id="KW-0067">ATP-binding</keyword>
<dbReference type="InterPro" id="IPR020590">
    <property type="entry name" value="Guanylate_kinase_CS"/>
</dbReference>
<dbReference type="SUPFAM" id="SSF52540">
    <property type="entry name" value="P-loop containing nucleoside triphosphate hydrolases"/>
    <property type="match status" value="1"/>
</dbReference>
<dbReference type="SMART" id="SM00072">
    <property type="entry name" value="GuKc"/>
    <property type="match status" value="1"/>
</dbReference>
<dbReference type="CDD" id="cd00071">
    <property type="entry name" value="GMPK"/>
    <property type="match status" value="1"/>
</dbReference>
<evidence type="ECO:0000259" key="7">
    <source>
        <dbReference type="PROSITE" id="PS50052"/>
    </source>
</evidence>
<dbReference type="GO" id="GO:0005829">
    <property type="term" value="C:cytosol"/>
    <property type="evidence" value="ECO:0007669"/>
    <property type="project" value="TreeGrafter"/>
</dbReference>
<reference evidence="9" key="1">
    <citation type="submission" date="2022-11" db="UniProtKB">
        <authorList>
            <consortium name="WormBaseParasite"/>
        </authorList>
    </citation>
    <scope>IDENTIFICATION</scope>
</reference>
<dbReference type="InterPro" id="IPR017665">
    <property type="entry name" value="Guanylate_kinase"/>
</dbReference>
<dbReference type="GO" id="GO:0005524">
    <property type="term" value="F:ATP binding"/>
    <property type="evidence" value="ECO:0007669"/>
    <property type="project" value="UniProtKB-KW"/>
</dbReference>
<evidence type="ECO:0000256" key="1">
    <source>
        <dbReference type="ARBA" id="ARBA00005790"/>
    </source>
</evidence>
<dbReference type="InterPro" id="IPR008144">
    <property type="entry name" value="Guanylate_kin-like_dom"/>
</dbReference>
<dbReference type="OMA" id="NFITHEV"/>
<organism evidence="8 9">
    <name type="scientific">Romanomermis culicivorax</name>
    <name type="common">Nematode worm</name>
    <dbReference type="NCBI Taxonomy" id="13658"/>
    <lineage>
        <taxon>Eukaryota</taxon>
        <taxon>Metazoa</taxon>
        <taxon>Ecdysozoa</taxon>
        <taxon>Nematoda</taxon>
        <taxon>Enoplea</taxon>
        <taxon>Dorylaimia</taxon>
        <taxon>Mermithida</taxon>
        <taxon>Mermithoidea</taxon>
        <taxon>Mermithidae</taxon>
        <taxon>Romanomermis</taxon>
    </lineage>
</organism>
<dbReference type="NCBIfam" id="TIGR03263">
    <property type="entry name" value="guanyl_kin"/>
    <property type="match status" value="1"/>
</dbReference>
<dbReference type="InterPro" id="IPR008145">
    <property type="entry name" value="GK/Ca_channel_bsu"/>
</dbReference>
<dbReference type="FunFam" id="3.40.50.300:FF:000776">
    <property type="entry name" value="Guanylate kinase 2"/>
    <property type="match status" value="1"/>
</dbReference>
<evidence type="ECO:0000256" key="5">
    <source>
        <dbReference type="ARBA" id="ARBA00022777"/>
    </source>
</evidence>
<dbReference type="InterPro" id="IPR027417">
    <property type="entry name" value="P-loop_NTPase"/>
</dbReference>
<name>A0A915JDX8_ROMCU</name>
<dbReference type="AlphaFoldDB" id="A0A915JDX8"/>